<feature type="chain" id="PRO_5027005276" evidence="1">
    <location>
        <begin position="19"/>
        <end position="106"/>
    </location>
</feature>
<dbReference type="Proteomes" id="UP000504603">
    <property type="component" value="Unplaced"/>
</dbReference>
<reference evidence="3" key="1">
    <citation type="submission" date="2025-08" db="UniProtKB">
        <authorList>
            <consortium name="RefSeq"/>
        </authorList>
    </citation>
    <scope>IDENTIFICATION</scope>
    <source>
        <strain evidence="3">OHB3-1</strain>
    </source>
</reference>
<dbReference type="PANTHER" id="PTHR47701:SF2">
    <property type="entry name" value="PROTEIN MODIFIER OF SNC1 11"/>
    <property type="match status" value="1"/>
</dbReference>
<dbReference type="GO" id="GO:0016973">
    <property type="term" value="P:poly(A)+ mRNA export from nucleus"/>
    <property type="evidence" value="ECO:0007669"/>
    <property type="project" value="InterPro"/>
</dbReference>
<protein>
    <submittedName>
        <fullName evidence="3">Protein MODIFIER OF SNC1 11-like isoform X4</fullName>
    </submittedName>
</protein>
<organism evidence="2 3">
    <name type="scientific">Momordica charantia</name>
    <name type="common">Bitter gourd</name>
    <name type="synonym">Balsam pear</name>
    <dbReference type="NCBI Taxonomy" id="3673"/>
    <lineage>
        <taxon>Eukaryota</taxon>
        <taxon>Viridiplantae</taxon>
        <taxon>Streptophyta</taxon>
        <taxon>Embryophyta</taxon>
        <taxon>Tracheophyta</taxon>
        <taxon>Spermatophyta</taxon>
        <taxon>Magnoliopsida</taxon>
        <taxon>eudicotyledons</taxon>
        <taxon>Gunneridae</taxon>
        <taxon>Pentapetalae</taxon>
        <taxon>rosids</taxon>
        <taxon>fabids</taxon>
        <taxon>Cucurbitales</taxon>
        <taxon>Cucurbitaceae</taxon>
        <taxon>Momordiceae</taxon>
        <taxon>Momordica</taxon>
    </lineage>
</organism>
<evidence type="ECO:0000313" key="2">
    <source>
        <dbReference type="Proteomes" id="UP000504603"/>
    </source>
</evidence>
<accession>A0A6J1CXH1</accession>
<keyword evidence="1" id="KW-0732">Signal</keyword>
<sequence>MLLFLISLRRSVVQSGSGFPYVCRRQKSDTLEPRVIQERKILYSHFSEVKCRRFGIGSACGSDEVAKSEELKRKARAERFELLTLSMATDEEAKKKARLARFAPFP</sequence>
<dbReference type="AlphaFoldDB" id="A0A6J1CXH1"/>
<proteinExistence type="predicted"/>
<dbReference type="GeneID" id="111015100"/>
<gene>
    <name evidence="3" type="primary">LOC111015100</name>
</gene>
<dbReference type="InterPro" id="IPR044209">
    <property type="entry name" value="MOS11"/>
</dbReference>
<dbReference type="GO" id="GO:0005634">
    <property type="term" value="C:nucleus"/>
    <property type="evidence" value="ECO:0007669"/>
    <property type="project" value="TreeGrafter"/>
</dbReference>
<evidence type="ECO:0000313" key="3">
    <source>
        <dbReference type="RefSeq" id="XP_022145712.1"/>
    </source>
</evidence>
<evidence type="ECO:0000256" key="1">
    <source>
        <dbReference type="SAM" id="SignalP"/>
    </source>
</evidence>
<name>A0A6J1CXH1_MOMCH</name>
<keyword evidence="2" id="KW-1185">Reference proteome</keyword>
<dbReference type="RefSeq" id="XP_022145712.1">
    <property type="nucleotide sequence ID" value="XM_022290020.1"/>
</dbReference>
<feature type="signal peptide" evidence="1">
    <location>
        <begin position="1"/>
        <end position="18"/>
    </location>
</feature>
<dbReference type="PANTHER" id="PTHR47701">
    <property type="entry name" value="PROTEIN MODIFIER OF SNC1 11"/>
    <property type="match status" value="1"/>
</dbReference>